<reference evidence="7" key="1">
    <citation type="journal article" date="2014" name="Int. J. Syst. Evol. Microbiol.">
        <title>Complete genome of a new Firmicutes species belonging to the dominant human colonic microbiota ('Ruminococcus bicirculans') reveals two chromosomes and a selective capacity to utilize plant glucans.</title>
        <authorList>
            <consortium name="NISC Comparative Sequencing Program"/>
            <person name="Wegmann U."/>
            <person name="Louis P."/>
            <person name="Goesmann A."/>
            <person name="Henrissat B."/>
            <person name="Duncan S.H."/>
            <person name="Flint H.J."/>
        </authorList>
    </citation>
    <scope>NUCLEOTIDE SEQUENCE</scope>
    <source>
        <strain evidence="7">VKM Ac-1246</strain>
    </source>
</reference>
<dbReference type="SUPFAM" id="SSF103473">
    <property type="entry name" value="MFS general substrate transporter"/>
    <property type="match status" value="1"/>
</dbReference>
<feature type="transmembrane region" description="Helical" evidence="6">
    <location>
        <begin position="114"/>
        <end position="132"/>
    </location>
</feature>
<dbReference type="InterPro" id="IPR036259">
    <property type="entry name" value="MFS_trans_sf"/>
</dbReference>
<evidence type="ECO:0000313" key="7">
    <source>
        <dbReference type="EMBL" id="GLJ68724.1"/>
    </source>
</evidence>
<feature type="transmembrane region" description="Helical" evidence="6">
    <location>
        <begin position="323"/>
        <end position="343"/>
    </location>
</feature>
<evidence type="ECO:0000256" key="3">
    <source>
        <dbReference type="ARBA" id="ARBA00022692"/>
    </source>
</evidence>
<dbReference type="Pfam" id="PF07690">
    <property type="entry name" value="MFS_1"/>
    <property type="match status" value="1"/>
</dbReference>
<feature type="transmembrane region" description="Helical" evidence="6">
    <location>
        <begin position="152"/>
        <end position="174"/>
    </location>
</feature>
<keyword evidence="5 6" id="KW-0472">Membrane</keyword>
<dbReference type="PANTHER" id="PTHR42718">
    <property type="entry name" value="MAJOR FACILITATOR SUPERFAMILY MULTIDRUG TRANSPORTER MFSC"/>
    <property type="match status" value="1"/>
</dbReference>
<feature type="transmembrane region" description="Helical" evidence="6">
    <location>
        <begin position="245"/>
        <end position="263"/>
    </location>
</feature>
<evidence type="ECO:0000256" key="1">
    <source>
        <dbReference type="ARBA" id="ARBA00004141"/>
    </source>
</evidence>
<feature type="transmembrane region" description="Helical" evidence="6">
    <location>
        <begin position="451"/>
        <end position="475"/>
    </location>
</feature>
<comment type="caution">
    <text evidence="7">The sequence shown here is derived from an EMBL/GenBank/DDBJ whole genome shotgun (WGS) entry which is preliminary data.</text>
</comment>
<feature type="transmembrane region" description="Helical" evidence="6">
    <location>
        <begin position="385"/>
        <end position="406"/>
    </location>
</feature>
<keyword evidence="3 6" id="KW-0812">Transmembrane</keyword>
<gene>
    <name evidence="7" type="ORF">GCM10017579_27600</name>
</gene>
<dbReference type="InterPro" id="IPR011701">
    <property type="entry name" value="MFS"/>
</dbReference>
<organism evidence="7 8">
    <name type="scientific">Nocardioides luteus</name>
    <dbReference type="NCBI Taxonomy" id="1844"/>
    <lineage>
        <taxon>Bacteria</taxon>
        <taxon>Bacillati</taxon>
        <taxon>Actinomycetota</taxon>
        <taxon>Actinomycetes</taxon>
        <taxon>Propionibacteriales</taxon>
        <taxon>Nocardioidaceae</taxon>
        <taxon>Nocardioides</taxon>
    </lineage>
</organism>
<proteinExistence type="predicted"/>
<evidence type="ECO:0008006" key="9">
    <source>
        <dbReference type="Google" id="ProtNLM"/>
    </source>
</evidence>
<feature type="transmembrane region" description="Helical" evidence="6">
    <location>
        <begin position="283"/>
        <end position="303"/>
    </location>
</feature>
<name>A0ABQ5SXL2_9ACTN</name>
<evidence type="ECO:0000256" key="4">
    <source>
        <dbReference type="ARBA" id="ARBA00022989"/>
    </source>
</evidence>
<feature type="transmembrane region" description="Helical" evidence="6">
    <location>
        <begin position="213"/>
        <end position="239"/>
    </location>
</feature>
<dbReference type="Gene3D" id="1.20.1250.20">
    <property type="entry name" value="MFS general substrate transporter like domains"/>
    <property type="match status" value="2"/>
</dbReference>
<feature type="transmembrane region" description="Helical" evidence="6">
    <location>
        <begin position="355"/>
        <end position="373"/>
    </location>
</feature>
<reference evidence="7" key="2">
    <citation type="submission" date="2023-01" db="EMBL/GenBank/DDBJ databases">
        <authorList>
            <person name="Sun Q."/>
            <person name="Evtushenko L."/>
        </authorList>
    </citation>
    <scope>NUCLEOTIDE SEQUENCE</scope>
    <source>
        <strain evidence="7">VKM Ac-1246</strain>
    </source>
</reference>
<dbReference type="Proteomes" id="UP001142292">
    <property type="component" value="Unassembled WGS sequence"/>
</dbReference>
<dbReference type="PANTHER" id="PTHR42718:SF9">
    <property type="entry name" value="MAJOR FACILITATOR SUPERFAMILY MULTIDRUG TRANSPORTER MFSC"/>
    <property type="match status" value="1"/>
</dbReference>
<protein>
    <recommendedName>
        <fullName evidence="9">MFS transporter</fullName>
    </recommendedName>
</protein>
<feature type="transmembrane region" description="Helical" evidence="6">
    <location>
        <begin position="180"/>
        <end position="201"/>
    </location>
</feature>
<feature type="transmembrane region" description="Helical" evidence="6">
    <location>
        <begin position="92"/>
        <end position="108"/>
    </location>
</feature>
<keyword evidence="4 6" id="KW-1133">Transmembrane helix</keyword>
<sequence length="484" mass="49225">MSTEDGVSTGSTTGGTEAVARGIWVVVGFLVAVEFASGILQGYYTPIFSDLAVHLGVSDADLNWLEAGQLIVSALCVPPLARLGDLIGHKKVLLLATGVTALATWWTVVAPDFGSFLVAWSVQGAYVIWLPLEVAIVHKRTDGDTALTRKAAGILVGALEISVILGAVAAGALVGALPMAAILAIPAVCITAVFVVIALGIEPDRPTAVSGGGFDWAGLGVLTLVLGLVMAGLIGVRVLGPGSPLAWGLVVLGLAALWPFWKVEARQREPLIDVHLLVSRAQWPIQLTAFLFGMSVLGAQIPLSTFARTDPAVTGYGLGADASFVSMLIALYVITMALGAFTLPLWARFLGPMRAQAVACFLVALGYLMWLPLHGSTGQALLNMAVIGFGSGALVASLPAAAAAAAPASRTAFATGMTNATKTVGGAIASAVFAIALAATGTIGAEAKAPLSGYLTVWAVCGLAAAVAGALLLLARTAEADDAL</sequence>
<accession>A0ABQ5SXL2</accession>
<keyword evidence="2" id="KW-0813">Transport</keyword>
<evidence type="ECO:0000256" key="6">
    <source>
        <dbReference type="SAM" id="Phobius"/>
    </source>
</evidence>
<keyword evidence="8" id="KW-1185">Reference proteome</keyword>
<comment type="subcellular location">
    <subcellularLocation>
        <location evidence="1">Membrane</location>
        <topology evidence="1">Multi-pass membrane protein</topology>
    </subcellularLocation>
</comment>
<feature type="transmembrane region" description="Helical" evidence="6">
    <location>
        <begin position="23"/>
        <end position="44"/>
    </location>
</feature>
<evidence type="ECO:0000313" key="8">
    <source>
        <dbReference type="Proteomes" id="UP001142292"/>
    </source>
</evidence>
<evidence type="ECO:0000256" key="2">
    <source>
        <dbReference type="ARBA" id="ARBA00022448"/>
    </source>
</evidence>
<dbReference type="EMBL" id="BSEL01000005">
    <property type="protein sequence ID" value="GLJ68724.1"/>
    <property type="molecule type" value="Genomic_DNA"/>
</dbReference>
<evidence type="ECO:0000256" key="5">
    <source>
        <dbReference type="ARBA" id="ARBA00023136"/>
    </source>
</evidence>
<feature type="transmembrane region" description="Helical" evidence="6">
    <location>
        <begin position="427"/>
        <end position="445"/>
    </location>
</feature>